<keyword evidence="3" id="KW-1185">Reference proteome</keyword>
<organism evidence="2 3">
    <name type="scientific">Meganyctiphanes norvegica</name>
    <name type="common">Northern krill</name>
    <name type="synonym">Thysanopoda norvegica</name>
    <dbReference type="NCBI Taxonomy" id="48144"/>
    <lineage>
        <taxon>Eukaryota</taxon>
        <taxon>Metazoa</taxon>
        <taxon>Ecdysozoa</taxon>
        <taxon>Arthropoda</taxon>
        <taxon>Crustacea</taxon>
        <taxon>Multicrustacea</taxon>
        <taxon>Malacostraca</taxon>
        <taxon>Eumalacostraca</taxon>
        <taxon>Eucarida</taxon>
        <taxon>Euphausiacea</taxon>
        <taxon>Euphausiidae</taxon>
        <taxon>Meganyctiphanes</taxon>
    </lineage>
</organism>
<accession>A0AAV2PRF2</accession>
<protein>
    <submittedName>
        <fullName evidence="2">Uncharacterized protein</fullName>
    </submittedName>
</protein>
<proteinExistence type="predicted"/>
<name>A0AAV2PRF2_MEGNR</name>
<sequence>MSSKIEKLNDERDEISAKRKELLERDEKCEEELKKIGNSLEHGKRHKENLLESKRLLDEASSPNTFNERVKVATQRKQILHSWSAKRMETDTPHGLLKALKEVKEVYTEMVLKDEKRNAKLTHHEERIHLHTFLKQAVADDCICMS</sequence>
<feature type="coiled-coil region" evidence="1">
    <location>
        <begin position="5"/>
        <end position="32"/>
    </location>
</feature>
<evidence type="ECO:0000313" key="3">
    <source>
        <dbReference type="Proteomes" id="UP001497623"/>
    </source>
</evidence>
<dbReference type="AlphaFoldDB" id="A0AAV2PRF2"/>
<reference evidence="2 3" key="1">
    <citation type="submission" date="2024-05" db="EMBL/GenBank/DDBJ databases">
        <authorList>
            <person name="Wallberg A."/>
        </authorList>
    </citation>
    <scope>NUCLEOTIDE SEQUENCE [LARGE SCALE GENOMIC DNA]</scope>
</reference>
<dbReference type="Proteomes" id="UP001497623">
    <property type="component" value="Unassembled WGS sequence"/>
</dbReference>
<keyword evidence="1" id="KW-0175">Coiled coil</keyword>
<comment type="caution">
    <text evidence="2">The sequence shown here is derived from an EMBL/GenBank/DDBJ whole genome shotgun (WGS) entry which is preliminary data.</text>
</comment>
<gene>
    <name evidence="2" type="ORF">MNOR_LOCUS3741</name>
</gene>
<evidence type="ECO:0000313" key="2">
    <source>
        <dbReference type="EMBL" id="CAL4063989.1"/>
    </source>
</evidence>
<feature type="non-terminal residue" evidence="2">
    <location>
        <position position="146"/>
    </location>
</feature>
<dbReference type="EMBL" id="CAXKWB010001310">
    <property type="protein sequence ID" value="CAL4063989.1"/>
    <property type="molecule type" value="Genomic_DNA"/>
</dbReference>
<evidence type="ECO:0000256" key="1">
    <source>
        <dbReference type="SAM" id="Coils"/>
    </source>
</evidence>